<evidence type="ECO:0000256" key="4">
    <source>
        <dbReference type="ARBA" id="ARBA00022729"/>
    </source>
</evidence>
<keyword evidence="5 10" id="KW-0378">Hydrolase</keyword>
<evidence type="ECO:0000256" key="3">
    <source>
        <dbReference type="ARBA" id="ARBA00022651"/>
    </source>
</evidence>
<evidence type="ECO:0000256" key="9">
    <source>
        <dbReference type="SAM" id="SignalP"/>
    </source>
</evidence>
<dbReference type="Proteomes" id="UP000316598">
    <property type="component" value="Unassembled WGS sequence"/>
</dbReference>
<dbReference type="GO" id="GO:0045493">
    <property type="term" value="P:xylan catabolic process"/>
    <property type="evidence" value="ECO:0007669"/>
    <property type="project" value="UniProtKB-KW"/>
</dbReference>
<evidence type="ECO:0000256" key="5">
    <source>
        <dbReference type="ARBA" id="ARBA00022801"/>
    </source>
</evidence>
<reference evidence="10 11" key="1">
    <citation type="submission" date="2019-02" db="EMBL/GenBank/DDBJ databases">
        <title>Deep-cultivation of Planctomycetes and their phenomic and genomic characterization uncovers novel biology.</title>
        <authorList>
            <person name="Wiegand S."/>
            <person name="Jogler M."/>
            <person name="Boedeker C."/>
            <person name="Pinto D."/>
            <person name="Vollmers J."/>
            <person name="Rivas-Marin E."/>
            <person name="Kohn T."/>
            <person name="Peeters S.H."/>
            <person name="Heuer A."/>
            <person name="Rast P."/>
            <person name="Oberbeckmann S."/>
            <person name="Bunk B."/>
            <person name="Jeske O."/>
            <person name="Meyerdierks A."/>
            <person name="Storesund J.E."/>
            <person name="Kallscheuer N."/>
            <person name="Luecker S."/>
            <person name="Lage O.M."/>
            <person name="Pohl T."/>
            <person name="Merkel B.J."/>
            <person name="Hornburger P."/>
            <person name="Mueller R.-W."/>
            <person name="Bruemmer F."/>
            <person name="Labrenz M."/>
            <person name="Spormann A.M."/>
            <person name="Op Den Camp H."/>
            <person name="Overmann J."/>
            <person name="Amann R."/>
            <person name="Jetten M.S.M."/>
            <person name="Mascher T."/>
            <person name="Medema M.H."/>
            <person name="Devos D.P."/>
            <person name="Kaster A.-K."/>
            <person name="Ovreas L."/>
            <person name="Rohde M."/>
            <person name="Galperin M.Y."/>
            <person name="Jogler C."/>
        </authorList>
    </citation>
    <scope>NUCLEOTIDE SEQUENCE [LARGE SCALE GENOMIC DNA]</scope>
    <source>
        <strain evidence="10 11">Pla22</strain>
    </source>
</reference>
<dbReference type="GO" id="GO:0030600">
    <property type="term" value="F:feruloyl esterase activity"/>
    <property type="evidence" value="ECO:0007669"/>
    <property type="project" value="InterPro"/>
</dbReference>
<proteinExistence type="predicted"/>
<evidence type="ECO:0000313" key="11">
    <source>
        <dbReference type="Proteomes" id="UP000316598"/>
    </source>
</evidence>
<dbReference type="EMBL" id="SJPI01000002">
    <property type="protein sequence ID" value="TWT50218.1"/>
    <property type="molecule type" value="Genomic_DNA"/>
</dbReference>
<evidence type="ECO:0000256" key="8">
    <source>
        <dbReference type="SAM" id="MobiDB-lite"/>
    </source>
</evidence>
<evidence type="ECO:0000256" key="6">
    <source>
        <dbReference type="ARBA" id="ARBA00023277"/>
    </source>
</evidence>
<evidence type="ECO:0000256" key="1">
    <source>
        <dbReference type="ARBA" id="ARBA00004613"/>
    </source>
</evidence>
<evidence type="ECO:0000256" key="2">
    <source>
        <dbReference type="ARBA" id="ARBA00022525"/>
    </source>
</evidence>
<feature type="compositionally biased region" description="Polar residues" evidence="8">
    <location>
        <begin position="22"/>
        <end position="33"/>
    </location>
</feature>
<keyword evidence="2" id="KW-0964">Secreted</keyword>
<keyword evidence="7" id="KW-0624">Polysaccharide degradation</keyword>
<keyword evidence="4 9" id="KW-0732">Signal</keyword>
<evidence type="ECO:0000313" key="10">
    <source>
        <dbReference type="EMBL" id="TWT50218.1"/>
    </source>
</evidence>
<organism evidence="10 11">
    <name type="scientific">Rubripirellula amarantea</name>
    <dbReference type="NCBI Taxonomy" id="2527999"/>
    <lineage>
        <taxon>Bacteria</taxon>
        <taxon>Pseudomonadati</taxon>
        <taxon>Planctomycetota</taxon>
        <taxon>Planctomycetia</taxon>
        <taxon>Pirellulales</taxon>
        <taxon>Pirellulaceae</taxon>
        <taxon>Rubripirellula</taxon>
    </lineage>
</organism>
<dbReference type="RefSeq" id="WP_146515485.1">
    <property type="nucleotide sequence ID" value="NZ_SJPI01000002.1"/>
</dbReference>
<dbReference type="InterPro" id="IPR029058">
    <property type="entry name" value="AB_hydrolase_fold"/>
</dbReference>
<dbReference type="PANTHER" id="PTHR38050">
    <property type="match status" value="1"/>
</dbReference>
<dbReference type="OrthoDB" id="9764953at2"/>
<dbReference type="AlphaFoldDB" id="A0A5C5WHF2"/>
<keyword evidence="3" id="KW-0858">Xylan degradation</keyword>
<dbReference type="PANTHER" id="PTHR38050:SF2">
    <property type="entry name" value="FERULOYL ESTERASE C-RELATED"/>
    <property type="match status" value="1"/>
</dbReference>
<keyword evidence="6" id="KW-0119">Carbohydrate metabolism</keyword>
<comment type="caution">
    <text evidence="10">The sequence shown here is derived from an EMBL/GenBank/DDBJ whole genome shotgun (WGS) entry which is preliminary data.</text>
</comment>
<gene>
    <name evidence="10" type="ORF">Pla22_29590</name>
</gene>
<dbReference type="GO" id="GO:0005576">
    <property type="term" value="C:extracellular region"/>
    <property type="evidence" value="ECO:0007669"/>
    <property type="project" value="UniProtKB-SubCell"/>
</dbReference>
<sequence length="282" mass="31163" precursor="true">MIHYRWLVVALALSTTSLVEAQTQSPTAEQEPQATKRESQQRTWQIDGVSRQAIIVSPASAKTDPTPLVFVFHGHGGNKNQVLRSYAIDKQWPEAIVVSPQGLNTPGVLTDPNGKRPGWQSSPGAQGDRDLKFFDAMLESILEDYKVDQQRIYATGHSNGASFTYLLWAVRGDTFAAVAPSSGAIRPDIRKRLSPKPAMIIAGESDPLVKFAWQSASIEFVKQLNQCSKQPKTQGKVTQYSSHINAPLYAYVHSGGHRFEKDAVPSMVEFFQDQSKPTPIEK</sequence>
<keyword evidence="11" id="KW-1185">Reference proteome</keyword>
<evidence type="ECO:0000256" key="7">
    <source>
        <dbReference type="ARBA" id="ARBA00023326"/>
    </source>
</evidence>
<accession>A0A5C5WHF2</accession>
<feature type="region of interest" description="Disordered" evidence="8">
    <location>
        <begin position="103"/>
        <end position="126"/>
    </location>
</feature>
<comment type="subcellular location">
    <subcellularLocation>
        <location evidence="1">Secreted</location>
    </subcellularLocation>
</comment>
<dbReference type="Gene3D" id="3.40.50.1820">
    <property type="entry name" value="alpha/beta hydrolase"/>
    <property type="match status" value="1"/>
</dbReference>
<name>A0A5C5WHF2_9BACT</name>
<dbReference type="InterPro" id="IPR043595">
    <property type="entry name" value="FaeB/C/D"/>
</dbReference>
<feature type="chain" id="PRO_5022892499" evidence="9">
    <location>
        <begin position="22"/>
        <end position="282"/>
    </location>
</feature>
<dbReference type="SUPFAM" id="SSF53474">
    <property type="entry name" value="alpha/beta-Hydrolases"/>
    <property type="match status" value="1"/>
</dbReference>
<feature type="signal peptide" evidence="9">
    <location>
        <begin position="1"/>
        <end position="21"/>
    </location>
</feature>
<protein>
    <submittedName>
        <fullName evidence="10">Alpha/beta hydrolase family protein</fullName>
    </submittedName>
</protein>
<feature type="region of interest" description="Disordered" evidence="8">
    <location>
        <begin position="22"/>
        <end position="43"/>
    </location>
</feature>